<feature type="binding site" evidence="4">
    <location>
        <position position="224"/>
    </location>
    <ligand>
        <name>Mg(2+)</name>
        <dbReference type="ChEBI" id="CHEBI:18420"/>
    </ligand>
</feature>
<evidence type="ECO:0000256" key="2">
    <source>
        <dbReference type="ARBA" id="ARBA00022842"/>
    </source>
</evidence>
<feature type="domain" description="Mandelate racemase/muconate lactonizing enzyme C-terminal" evidence="7">
    <location>
        <begin position="174"/>
        <end position="271"/>
    </location>
</feature>
<reference evidence="8 10" key="1">
    <citation type="submission" date="2015-05" db="EMBL/GenBank/DDBJ databases">
        <title>Genome assembly of Archangium gephyra DSM 2261.</title>
        <authorList>
            <person name="Sharma G."/>
            <person name="Subramanian S."/>
        </authorList>
    </citation>
    <scope>NUCLEOTIDE SEQUENCE [LARGE SCALE GENOMIC DNA]</scope>
    <source>
        <strain evidence="8 10">DSM 2261</strain>
    </source>
</reference>
<name>A0AAC8TEY0_9BACT</name>
<feature type="binding site" evidence="4">
    <location>
        <position position="250"/>
    </location>
    <ligand>
        <name>Mg(2+)</name>
        <dbReference type="ChEBI" id="CHEBI:18420"/>
    </ligand>
</feature>
<feature type="active site" description="Proton acceptor" evidence="4">
    <location>
        <position position="300"/>
    </location>
</feature>
<keyword evidence="1 4" id="KW-0479">Metal-binding</keyword>
<evidence type="ECO:0000313" key="10">
    <source>
        <dbReference type="Proteomes" id="UP000035579"/>
    </source>
</evidence>
<comment type="similarity">
    <text evidence="4">Belongs to the mandelate racemase/muconate lactonizing enzyme family. MenC type 1 subfamily.</text>
</comment>
<gene>
    <name evidence="4" type="primary">menC</name>
    <name evidence="8" type="ORF">AA314_05029</name>
    <name evidence="9" type="ORF">ATI61_115132</name>
</gene>
<dbReference type="InterPro" id="IPR029065">
    <property type="entry name" value="Enolase_C-like"/>
</dbReference>
<comment type="function">
    <text evidence="4">Converts 2-succinyl-6-hydroxy-2,4-cyclohexadiene-1-carboxylate (SHCHC) to 2-succinylbenzoate (OSB).</text>
</comment>
<dbReference type="InterPro" id="IPR013342">
    <property type="entry name" value="Mandelate_racemase_C"/>
</dbReference>
<keyword evidence="3 4" id="KW-0456">Lyase</keyword>
<dbReference type="NCBIfam" id="TIGR01927">
    <property type="entry name" value="menC_gam_Gplu"/>
    <property type="match status" value="1"/>
</dbReference>
<evidence type="ECO:0000313" key="8">
    <source>
        <dbReference type="EMBL" id="AKJ03403.1"/>
    </source>
</evidence>
<dbReference type="PANTHER" id="PTHR48073:SF2">
    <property type="entry name" value="O-SUCCINYLBENZOATE SYNTHASE"/>
    <property type="match status" value="1"/>
</dbReference>
<dbReference type="SUPFAM" id="SSF51604">
    <property type="entry name" value="Enolase C-terminal domain-like"/>
    <property type="match status" value="1"/>
</dbReference>
<dbReference type="SMART" id="SM00922">
    <property type="entry name" value="MR_MLE"/>
    <property type="match status" value="1"/>
</dbReference>
<evidence type="ECO:0000256" key="6">
    <source>
        <dbReference type="SAM" id="MobiDB-lite"/>
    </source>
</evidence>
<dbReference type="GO" id="GO:0043748">
    <property type="term" value="F:O-succinylbenzoate synthase activity"/>
    <property type="evidence" value="ECO:0007669"/>
    <property type="project" value="UniProtKB-EC"/>
</dbReference>
<dbReference type="SUPFAM" id="SSF54826">
    <property type="entry name" value="Enolase N-terminal domain-like"/>
    <property type="match status" value="1"/>
</dbReference>
<dbReference type="HAMAP" id="MF_00470">
    <property type="entry name" value="MenC_1"/>
    <property type="match status" value="1"/>
</dbReference>
<dbReference type="PANTHER" id="PTHR48073">
    <property type="entry name" value="O-SUCCINYLBENZOATE SYNTHASE-RELATED"/>
    <property type="match status" value="1"/>
</dbReference>
<dbReference type="EC" id="4.2.1.113" evidence="4 5"/>
<evidence type="ECO:0000256" key="3">
    <source>
        <dbReference type="ARBA" id="ARBA00023239"/>
    </source>
</evidence>
<dbReference type="AlphaFoldDB" id="A0AAC8TEY0"/>
<dbReference type="EMBL" id="CP011509">
    <property type="protein sequence ID" value="AKJ03403.1"/>
    <property type="molecule type" value="Genomic_DNA"/>
</dbReference>
<dbReference type="EMBL" id="QUMU01000015">
    <property type="protein sequence ID" value="REG24090.1"/>
    <property type="molecule type" value="Genomic_DNA"/>
</dbReference>
<keyword evidence="4" id="KW-0474">Menaquinone biosynthesis</keyword>
<comment type="cofactor">
    <cofactor evidence="4">
        <name>a divalent metal cation</name>
        <dbReference type="ChEBI" id="CHEBI:60240"/>
    </cofactor>
</comment>
<comment type="catalytic activity">
    <reaction evidence="4">
        <text>(1R,6R)-6-hydroxy-2-succinyl-cyclohexa-2,4-diene-1-carboxylate = 2-succinylbenzoate + H2O</text>
        <dbReference type="Rhea" id="RHEA:10196"/>
        <dbReference type="ChEBI" id="CHEBI:15377"/>
        <dbReference type="ChEBI" id="CHEBI:18325"/>
        <dbReference type="ChEBI" id="CHEBI:58689"/>
        <dbReference type="EC" id="4.2.1.113"/>
    </reaction>
</comment>
<dbReference type="RefSeq" id="WP_047857472.1">
    <property type="nucleotide sequence ID" value="NZ_CP011509.1"/>
</dbReference>
<evidence type="ECO:0000256" key="5">
    <source>
        <dbReference type="NCBIfam" id="TIGR01927"/>
    </source>
</evidence>
<dbReference type="SFLD" id="SFLDF00009">
    <property type="entry name" value="o-succinylbenzoate_synthase"/>
    <property type="match status" value="1"/>
</dbReference>
<dbReference type="KEGG" id="age:AA314_05029"/>
<comment type="pathway">
    <text evidence="4">Quinol/quinone metabolism; 1,4-dihydroxy-2-naphthoate biosynthesis; 1,4-dihydroxy-2-naphthoate from chorismate: step 4/7.</text>
</comment>
<dbReference type="Proteomes" id="UP000256345">
    <property type="component" value="Unassembled WGS sequence"/>
</dbReference>
<feature type="active site" description="Proton donor" evidence="4">
    <location>
        <position position="195"/>
    </location>
</feature>
<dbReference type="Pfam" id="PF13378">
    <property type="entry name" value="MR_MLE_C"/>
    <property type="match status" value="1"/>
</dbReference>
<dbReference type="InterPro" id="IPR010196">
    <property type="entry name" value="OSB_synthase_MenC1"/>
</dbReference>
<reference evidence="9 11" key="2">
    <citation type="submission" date="2018-08" db="EMBL/GenBank/DDBJ databases">
        <title>Genomic Encyclopedia of Archaeal and Bacterial Type Strains, Phase II (KMG-II): from individual species to whole genera.</title>
        <authorList>
            <person name="Goeker M."/>
        </authorList>
    </citation>
    <scope>NUCLEOTIDE SEQUENCE [LARGE SCALE GENOMIC DNA]</scope>
    <source>
        <strain evidence="9 11">DSM 2261</strain>
    </source>
</reference>
<proteinExistence type="inferred from homology"/>
<sequence>MRITKTALHALRLEMVNPLKTARGTYAAREGFVVRLEDEEGRVGQGEAMPLEEFGTESPGDCERALSQLLVTLRTSTKNISSNNTPPNNTPLPPGEGRGEGISAPGLDPCLLPLPLGEGWGEGFPTRTPAARHAVEQALLDLLAQRRGLPLSQLLSSDARTNLHVNALLGAASPQTLAEEARRAVAEGYETLKLKVAGRPLAEDVARLSAVRNAVGTTIRLRVDANGAWTEPEARAALEALGRYELELCEQPVAPENPEALARLGEHSPCPLAADEALSLPEATQHILNHPGTVKILVLKPMVLGGLIPTLKLAREAASRGMAAYVTSSLDGVIARAGAAHLAAALPSGSYASGLGVGHLFKDEPGNHPFRPVRGRIQLPRTPGLGVN</sequence>
<protein>
    <recommendedName>
        <fullName evidence="4 5">o-succinylbenzoate synthase</fullName>
        <shortName evidence="4">OSB synthase</shortName>
        <shortName evidence="4">OSBS</shortName>
        <ecNumber evidence="4 5">4.2.1.113</ecNumber>
    </recommendedName>
    <alternativeName>
        <fullName evidence="4">4-(2'-carboxyphenyl)-4-oxybutyric acid synthase</fullName>
    </alternativeName>
    <alternativeName>
        <fullName evidence="4">o-succinylbenzoic acid synthase</fullName>
    </alternativeName>
</protein>
<dbReference type="Gene3D" id="3.30.390.10">
    <property type="entry name" value="Enolase-like, N-terminal domain"/>
    <property type="match status" value="2"/>
</dbReference>
<feature type="compositionally biased region" description="Low complexity" evidence="6">
    <location>
        <begin position="76"/>
        <end position="87"/>
    </location>
</feature>
<dbReference type="Gene3D" id="3.20.20.120">
    <property type="entry name" value="Enolase-like C-terminal domain"/>
    <property type="match status" value="1"/>
</dbReference>
<dbReference type="GO" id="GO:0009234">
    <property type="term" value="P:menaquinone biosynthetic process"/>
    <property type="evidence" value="ECO:0007669"/>
    <property type="project" value="UniProtKB-UniRule"/>
</dbReference>
<evidence type="ECO:0000313" key="9">
    <source>
        <dbReference type="EMBL" id="REG24090.1"/>
    </source>
</evidence>
<organism evidence="8 10">
    <name type="scientific">Archangium gephyra</name>
    <dbReference type="NCBI Taxonomy" id="48"/>
    <lineage>
        <taxon>Bacteria</taxon>
        <taxon>Pseudomonadati</taxon>
        <taxon>Myxococcota</taxon>
        <taxon>Myxococcia</taxon>
        <taxon>Myxococcales</taxon>
        <taxon>Cystobacterineae</taxon>
        <taxon>Archangiaceae</taxon>
        <taxon>Archangium</taxon>
    </lineage>
</organism>
<feature type="binding site" evidence="4">
    <location>
        <position position="275"/>
    </location>
    <ligand>
        <name>Mg(2+)</name>
        <dbReference type="ChEBI" id="CHEBI:18420"/>
    </ligand>
</feature>
<feature type="region of interest" description="Disordered" evidence="6">
    <location>
        <begin position="369"/>
        <end position="388"/>
    </location>
</feature>
<keyword evidence="2 4" id="KW-0460">Magnesium</keyword>
<evidence type="ECO:0000256" key="4">
    <source>
        <dbReference type="HAMAP-Rule" id="MF_00470"/>
    </source>
</evidence>
<dbReference type="InterPro" id="IPR029017">
    <property type="entry name" value="Enolase-like_N"/>
</dbReference>
<accession>A0AAC8TEY0</accession>
<dbReference type="Proteomes" id="UP000035579">
    <property type="component" value="Chromosome"/>
</dbReference>
<evidence type="ECO:0000313" key="11">
    <source>
        <dbReference type="Proteomes" id="UP000256345"/>
    </source>
</evidence>
<dbReference type="InterPro" id="IPR036849">
    <property type="entry name" value="Enolase-like_C_sf"/>
</dbReference>
<comment type="pathway">
    <text evidence="4">Quinol/quinone metabolism; menaquinone biosynthesis.</text>
</comment>
<keyword evidence="11" id="KW-1185">Reference proteome</keyword>
<dbReference type="SFLD" id="SFLDS00001">
    <property type="entry name" value="Enolase"/>
    <property type="match status" value="1"/>
</dbReference>
<feature type="region of interest" description="Disordered" evidence="6">
    <location>
        <begin position="76"/>
        <end position="106"/>
    </location>
</feature>
<dbReference type="SFLD" id="SFLDG00180">
    <property type="entry name" value="muconate_cycloisomerase"/>
    <property type="match status" value="1"/>
</dbReference>
<evidence type="ECO:0000259" key="7">
    <source>
        <dbReference type="SMART" id="SM00922"/>
    </source>
</evidence>
<evidence type="ECO:0000256" key="1">
    <source>
        <dbReference type="ARBA" id="ARBA00022723"/>
    </source>
</evidence>
<dbReference type="GO" id="GO:0000287">
    <property type="term" value="F:magnesium ion binding"/>
    <property type="evidence" value="ECO:0007669"/>
    <property type="project" value="UniProtKB-UniRule"/>
</dbReference>